<dbReference type="EC" id="2.7.13.3" evidence="2"/>
<accession>A0ABZ0IS53</accession>
<comment type="catalytic activity">
    <reaction evidence="1">
        <text>ATP + protein L-histidine = ADP + protein N-phospho-L-histidine.</text>
        <dbReference type="EC" id="2.7.13.3"/>
    </reaction>
</comment>
<dbReference type="RefSeq" id="WP_317489261.1">
    <property type="nucleotide sequence ID" value="NZ_CP136051.1"/>
</dbReference>
<evidence type="ECO:0000259" key="5">
    <source>
        <dbReference type="PROSITE" id="PS50109"/>
    </source>
</evidence>
<evidence type="ECO:0000256" key="2">
    <source>
        <dbReference type="ARBA" id="ARBA00012438"/>
    </source>
</evidence>
<dbReference type="Gene3D" id="3.30.565.10">
    <property type="entry name" value="Histidine kinase-like ATPase, C-terminal domain"/>
    <property type="match status" value="1"/>
</dbReference>
<keyword evidence="6" id="KW-0808">Transferase</keyword>
<dbReference type="PRINTS" id="PR00344">
    <property type="entry name" value="BCTRLSENSOR"/>
</dbReference>
<dbReference type="PANTHER" id="PTHR43547">
    <property type="entry name" value="TWO-COMPONENT HISTIDINE KINASE"/>
    <property type="match status" value="1"/>
</dbReference>
<evidence type="ECO:0000256" key="4">
    <source>
        <dbReference type="SAM" id="Phobius"/>
    </source>
</evidence>
<dbReference type="SUPFAM" id="SSF47384">
    <property type="entry name" value="Homodimeric domain of signal transducing histidine kinase"/>
    <property type="match status" value="1"/>
</dbReference>
<keyword evidence="4" id="KW-0812">Transmembrane</keyword>
<sequence length="543" mass="61065">MSKNTLRWIIALMSVALIGLVAFQLYWIDAVIEVNQERFRKDVQTALTNAVDKLERQEAMLVAFDNFNSNIKFRSVTPMAPGNVRYIESTYKKWEVKSGEEPVEASQKVKKLPYSVQYQFESNEGDNIYVVQDTSVLVVPSSPGDGFSGFTFTSEIGDSTHFAVGQYKKTIQKAAQKTEMIQVALHELLFEKPTISNRIDPHQLDSLLISELENKGINTEYDYSIVDEESGKIVLASTNYQPKTRRHTEFRASLFPNDLLGEGSTLLISFPNQKSFLLQKIWTSMASSAVLLVTIIFCFGYAVQTIIKQKKISEIKNDFINNMTHEFKTPISTVALACEALQDEQVAVQPTFQKRYLKIISEENKRLGLQVEKVLQMAALDRKDFKLKLESVDINDLIENAIDNVALQVQKRNGTITTEMKANPAKILVDQMHLTNIIHNLLDNANKYSPEDPEILVKTSNSKNGVAITVEDHGLGMSKESAQKIFDRFYRVPTGNLHDVKGFGLGLAYVKTMVEAHGGTIEVKSELKKGSTFEIHLPYGSEA</sequence>
<gene>
    <name evidence="6" type="ORF">RT717_26075</name>
</gene>
<feature type="transmembrane region" description="Helical" evidence="4">
    <location>
        <begin position="281"/>
        <end position="303"/>
    </location>
</feature>
<feature type="domain" description="Histidine kinase" evidence="5">
    <location>
        <begin position="322"/>
        <end position="541"/>
    </location>
</feature>
<dbReference type="InterPro" id="IPR003661">
    <property type="entry name" value="HisK_dim/P_dom"/>
</dbReference>
<dbReference type="Pfam" id="PF02518">
    <property type="entry name" value="HATPase_c"/>
    <property type="match status" value="1"/>
</dbReference>
<keyword evidence="4" id="KW-0472">Membrane</keyword>
<evidence type="ECO:0000256" key="3">
    <source>
        <dbReference type="ARBA" id="ARBA00022553"/>
    </source>
</evidence>
<proteinExistence type="predicted"/>
<dbReference type="CDD" id="cd00075">
    <property type="entry name" value="HATPase"/>
    <property type="match status" value="1"/>
</dbReference>
<dbReference type="InterPro" id="IPR004358">
    <property type="entry name" value="Sig_transdc_His_kin-like_C"/>
</dbReference>
<evidence type="ECO:0000256" key="1">
    <source>
        <dbReference type="ARBA" id="ARBA00000085"/>
    </source>
</evidence>
<dbReference type="PROSITE" id="PS50109">
    <property type="entry name" value="HIS_KIN"/>
    <property type="match status" value="1"/>
</dbReference>
<dbReference type="Gene3D" id="1.10.287.130">
    <property type="match status" value="1"/>
</dbReference>
<dbReference type="SMART" id="SM00388">
    <property type="entry name" value="HisKA"/>
    <property type="match status" value="1"/>
</dbReference>
<dbReference type="InterPro" id="IPR005467">
    <property type="entry name" value="His_kinase_dom"/>
</dbReference>
<dbReference type="Pfam" id="PF00512">
    <property type="entry name" value="HisKA"/>
    <property type="match status" value="1"/>
</dbReference>
<protein>
    <recommendedName>
        <fullName evidence="2">histidine kinase</fullName>
        <ecNumber evidence="2">2.7.13.3</ecNumber>
    </recommendedName>
</protein>
<feature type="transmembrane region" description="Helical" evidence="4">
    <location>
        <begin position="6"/>
        <end position="28"/>
    </location>
</feature>
<dbReference type="SUPFAM" id="SSF55874">
    <property type="entry name" value="ATPase domain of HSP90 chaperone/DNA topoisomerase II/histidine kinase"/>
    <property type="match status" value="1"/>
</dbReference>
<keyword evidence="3" id="KW-0597">Phosphoprotein</keyword>
<keyword evidence="4" id="KW-1133">Transmembrane helix</keyword>
<keyword evidence="7" id="KW-1185">Reference proteome</keyword>
<dbReference type="InterPro" id="IPR036097">
    <property type="entry name" value="HisK_dim/P_sf"/>
</dbReference>
<dbReference type="PANTHER" id="PTHR43547:SF2">
    <property type="entry name" value="HYBRID SIGNAL TRANSDUCTION HISTIDINE KINASE C"/>
    <property type="match status" value="1"/>
</dbReference>
<reference evidence="6 7" key="1">
    <citation type="journal article" date="2023" name="Microbiol. Resour. Announc.">
        <title>Complete Genome Sequence of Imperialibacter roseus strain P4T.</title>
        <authorList>
            <person name="Tizabi D.R."/>
            <person name="Bachvaroff T."/>
            <person name="Hill R.T."/>
        </authorList>
    </citation>
    <scope>NUCLEOTIDE SEQUENCE [LARGE SCALE GENOMIC DNA]</scope>
    <source>
        <strain evidence="6 7">P4T</strain>
    </source>
</reference>
<dbReference type="GO" id="GO:0016301">
    <property type="term" value="F:kinase activity"/>
    <property type="evidence" value="ECO:0007669"/>
    <property type="project" value="UniProtKB-KW"/>
</dbReference>
<dbReference type="EMBL" id="CP136051">
    <property type="protein sequence ID" value="WOK06546.1"/>
    <property type="molecule type" value="Genomic_DNA"/>
</dbReference>
<organism evidence="6 7">
    <name type="scientific">Imperialibacter roseus</name>
    <dbReference type="NCBI Taxonomy" id="1324217"/>
    <lineage>
        <taxon>Bacteria</taxon>
        <taxon>Pseudomonadati</taxon>
        <taxon>Bacteroidota</taxon>
        <taxon>Cytophagia</taxon>
        <taxon>Cytophagales</taxon>
        <taxon>Flammeovirgaceae</taxon>
        <taxon>Imperialibacter</taxon>
    </lineage>
</organism>
<evidence type="ECO:0000313" key="7">
    <source>
        <dbReference type="Proteomes" id="UP001302349"/>
    </source>
</evidence>
<keyword evidence="6" id="KW-0418">Kinase</keyword>
<dbReference type="CDD" id="cd00082">
    <property type="entry name" value="HisKA"/>
    <property type="match status" value="1"/>
</dbReference>
<evidence type="ECO:0000313" key="6">
    <source>
        <dbReference type="EMBL" id="WOK06546.1"/>
    </source>
</evidence>
<dbReference type="InterPro" id="IPR036890">
    <property type="entry name" value="HATPase_C_sf"/>
</dbReference>
<dbReference type="SMART" id="SM00387">
    <property type="entry name" value="HATPase_c"/>
    <property type="match status" value="1"/>
</dbReference>
<dbReference type="InterPro" id="IPR003594">
    <property type="entry name" value="HATPase_dom"/>
</dbReference>
<name>A0ABZ0IS53_9BACT</name>
<dbReference type="Proteomes" id="UP001302349">
    <property type="component" value="Chromosome"/>
</dbReference>